<keyword evidence="3" id="KW-1185">Reference proteome</keyword>
<name>A0A918S4V8_9HYPH</name>
<proteinExistence type="predicted"/>
<dbReference type="EMBL" id="BMZE01000002">
    <property type="protein sequence ID" value="GHA20488.1"/>
    <property type="molecule type" value="Genomic_DNA"/>
</dbReference>
<dbReference type="AlphaFoldDB" id="A0A918S4V8"/>
<evidence type="ECO:0000256" key="1">
    <source>
        <dbReference type="SAM" id="MobiDB-lite"/>
    </source>
</evidence>
<evidence type="ECO:0008006" key="4">
    <source>
        <dbReference type="Google" id="ProtNLM"/>
    </source>
</evidence>
<reference evidence="2" key="1">
    <citation type="journal article" date="2014" name="Int. J. Syst. Evol. Microbiol.">
        <title>Complete genome sequence of Corynebacterium casei LMG S-19264T (=DSM 44701T), isolated from a smear-ripened cheese.</title>
        <authorList>
            <consortium name="US DOE Joint Genome Institute (JGI-PGF)"/>
            <person name="Walter F."/>
            <person name="Albersmeier A."/>
            <person name="Kalinowski J."/>
            <person name="Ruckert C."/>
        </authorList>
    </citation>
    <scope>NUCLEOTIDE SEQUENCE</scope>
    <source>
        <strain evidence="2">KCTC 32437</strain>
    </source>
</reference>
<dbReference type="Proteomes" id="UP000646579">
    <property type="component" value="Unassembled WGS sequence"/>
</dbReference>
<reference evidence="2" key="2">
    <citation type="submission" date="2020-09" db="EMBL/GenBank/DDBJ databases">
        <authorList>
            <person name="Sun Q."/>
            <person name="Kim S."/>
        </authorList>
    </citation>
    <scope>NUCLEOTIDE SEQUENCE</scope>
    <source>
        <strain evidence="2">KCTC 32437</strain>
    </source>
</reference>
<dbReference type="RefSeq" id="WP_189424803.1">
    <property type="nucleotide sequence ID" value="NZ_BMZE01000002.1"/>
</dbReference>
<evidence type="ECO:0000313" key="2">
    <source>
        <dbReference type="EMBL" id="GHA20488.1"/>
    </source>
</evidence>
<protein>
    <recommendedName>
        <fullName evidence="4">Stability/partitioning determinant</fullName>
    </recommendedName>
</protein>
<comment type="caution">
    <text evidence="2">The sequence shown here is derived from an EMBL/GenBank/DDBJ whole genome shotgun (WGS) entry which is preliminary data.</text>
</comment>
<evidence type="ECO:0000313" key="3">
    <source>
        <dbReference type="Proteomes" id="UP000646579"/>
    </source>
</evidence>
<feature type="region of interest" description="Disordered" evidence="1">
    <location>
        <begin position="17"/>
        <end position="77"/>
    </location>
</feature>
<organism evidence="2 3">
    <name type="scientific">Devosia pacifica</name>
    <dbReference type="NCBI Taxonomy" id="1335967"/>
    <lineage>
        <taxon>Bacteria</taxon>
        <taxon>Pseudomonadati</taxon>
        <taxon>Pseudomonadota</taxon>
        <taxon>Alphaproteobacteria</taxon>
        <taxon>Hyphomicrobiales</taxon>
        <taxon>Devosiaceae</taxon>
        <taxon>Devosia</taxon>
    </lineage>
</organism>
<sequence length="120" mass="13070">MDKQRADLGFADALDEFDPADWLPTSPSVNDRLPAAESTKAAEVSGFRSREPKVPAPAAKPSEPPRRRRTGRNAQFNLKARPETIEAYCAIADSQGWGLGETLEYAVALLEREYPPKGGG</sequence>
<gene>
    <name evidence="2" type="ORF">GCM10007989_14450</name>
</gene>
<accession>A0A918S4V8</accession>